<dbReference type="OrthoDB" id="3478996at2"/>
<dbReference type="EMBL" id="RJKE01000001">
    <property type="protein sequence ID" value="ROO84514.1"/>
    <property type="molecule type" value="Genomic_DNA"/>
</dbReference>
<dbReference type="RefSeq" id="WP_123664122.1">
    <property type="nucleotide sequence ID" value="NZ_RJKE01000001.1"/>
</dbReference>
<gene>
    <name evidence="2" type="ORF">EDD29_2041</name>
</gene>
<dbReference type="AlphaFoldDB" id="A0A3N1CTM0"/>
<name>A0A3N1CTM0_9ACTN</name>
<dbReference type="Proteomes" id="UP000272400">
    <property type="component" value="Unassembled WGS sequence"/>
</dbReference>
<feature type="coiled-coil region" evidence="1">
    <location>
        <begin position="31"/>
        <end position="58"/>
    </location>
</feature>
<evidence type="ECO:0000313" key="3">
    <source>
        <dbReference type="Proteomes" id="UP000272400"/>
    </source>
</evidence>
<sequence length="518" mass="56602">MAVWLVVACLAVAGAELYLAFGRSRRETAERSAQREESEQLAARLEEALGQLTELRADVAGRPEAADLARLTKRASELAQGQEDLSVALRRHDELAGYVGRIEERTGRTETSVAELHRTLTARVDAALARHEAALGELRAAQERQAADAAAALTEAHRAKAEQTALADAVAAEHARQGAVLEEALDELRQSARERTGELATELRTQGVRVDLALSEVRALGAREGGGEELRRIGAELDELRTADAEHAVRLADALAELRDTRAEQDERLAEAVVDLRDRISRPGAPEVPRALSGLDEPGALDAVREELMALRGRTDLALDRLDELDSERDRDLERYRDLAQALDAVEDHLAGQYAAGEVEATTVRGGLVGARPLSHELLSKAYENLVDAVDLRVRMQVPAGEEPWHTQYYLAGKNPARLRRDFVALLDGLRGTGPDPRRDAVHALALELRAADEGFAQIGPFVIIHVEDDLLCGVLTVAEARRFDMDRFLGDPAAAASGLRLLPEQRFRDLDERTQTA</sequence>
<keyword evidence="1" id="KW-0175">Coiled coil</keyword>
<evidence type="ECO:0000256" key="1">
    <source>
        <dbReference type="SAM" id="Coils"/>
    </source>
</evidence>
<comment type="caution">
    <text evidence="2">The sequence shown here is derived from an EMBL/GenBank/DDBJ whole genome shotgun (WGS) entry which is preliminary data.</text>
</comment>
<reference evidence="2 3" key="1">
    <citation type="submission" date="2018-11" db="EMBL/GenBank/DDBJ databases">
        <title>Sequencing the genomes of 1000 actinobacteria strains.</title>
        <authorList>
            <person name="Klenk H.-P."/>
        </authorList>
    </citation>
    <scope>NUCLEOTIDE SEQUENCE [LARGE SCALE GENOMIC DNA]</scope>
    <source>
        <strain evidence="2 3">DSM 44254</strain>
    </source>
</reference>
<feature type="coiled-coil region" evidence="1">
    <location>
        <begin position="248"/>
        <end position="275"/>
    </location>
</feature>
<evidence type="ECO:0000313" key="2">
    <source>
        <dbReference type="EMBL" id="ROO84514.1"/>
    </source>
</evidence>
<organism evidence="2 3">
    <name type="scientific">Actinocorallia herbida</name>
    <dbReference type="NCBI Taxonomy" id="58109"/>
    <lineage>
        <taxon>Bacteria</taxon>
        <taxon>Bacillati</taxon>
        <taxon>Actinomycetota</taxon>
        <taxon>Actinomycetes</taxon>
        <taxon>Streptosporangiales</taxon>
        <taxon>Thermomonosporaceae</taxon>
        <taxon>Actinocorallia</taxon>
    </lineage>
</organism>
<keyword evidence="3" id="KW-1185">Reference proteome</keyword>
<accession>A0A3N1CTM0</accession>
<protein>
    <submittedName>
        <fullName evidence="2">Uncharacterized protein</fullName>
    </submittedName>
</protein>
<proteinExistence type="predicted"/>